<gene>
    <name evidence="2" type="ORF">ARALYDRAFT_336919</name>
</gene>
<evidence type="ECO:0000313" key="2">
    <source>
        <dbReference type="EMBL" id="EFH67660.1"/>
    </source>
</evidence>
<organism evidence="3">
    <name type="scientific">Arabidopsis lyrata subsp. lyrata</name>
    <name type="common">Lyre-leaved rock-cress</name>
    <dbReference type="NCBI Taxonomy" id="81972"/>
    <lineage>
        <taxon>Eukaryota</taxon>
        <taxon>Viridiplantae</taxon>
        <taxon>Streptophyta</taxon>
        <taxon>Embryophyta</taxon>
        <taxon>Tracheophyta</taxon>
        <taxon>Spermatophyta</taxon>
        <taxon>Magnoliopsida</taxon>
        <taxon>eudicotyledons</taxon>
        <taxon>Gunneridae</taxon>
        <taxon>Pentapetalae</taxon>
        <taxon>rosids</taxon>
        <taxon>malvids</taxon>
        <taxon>Brassicales</taxon>
        <taxon>Brassicaceae</taxon>
        <taxon>Camelineae</taxon>
        <taxon>Arabidopsis</taxon>
    </lineage>
</organism>
<keyword evidence="3" id="KW-1185">Reference proteome</keyword>
<proteinExistence type="predicted"/>
<dbReference type="AlphaFoldDB" id="D7KBZ6"/>
<reference evidence="3" key="1">
    <citation type="journal article" date="2011" name="Nat. Genet.">
        <title>The Arabidopsis lyrata genome sequence and the basis of rapid genome size change.</title>
        <authorList>
            <person name="Hu T.T."/>
            <person name="Pattyn P."/>
            <person name="Bakker E.G."/>
            <person name="Cao J."/>
            <person name="Cheng J.-F."/>
            <person name="Clark R.M."/>
            <person name="Fahlgren N."/>
            <person name="Fawcett J.A."/>
            <person name="Grimwood J."/>
            <person name="Gundlach H."/>
            <person name="Haberer G."/>
            <person name="Hollister J.D."/>
            <person name="Ossowski S."/>
            <person name="Ottilar R.P."/>
            <person name="Salamov A.A."/>
            <person name="Schneeberger K."/>
            <person name="Spannagl M."/>
            <person name="Wang X."/>
            <person name="Yang L."/>
            <person name="Nasrallah M.E."/>
            <person name="Bergelson J."/>
            <person name="Carrington J.C."/>
            <person name="Gaut B.S."/>
            <person name="Schmutz J."/>
            <person name="Mayer K.F.X."/>
            <person name="Van de Peer Y."/>
            <person name="Grigoriev I.V."/>
            <person name="Nordborg M."/>
            <person name="Weigel D."/>
            <person name="Guo Y.-L."/>
        </authorList>
    </citation>
    <scope>NUCLEOTIDE SEQUENCE [LARGE SCALE GENOMIC DNA]</scope>
    <source>
        <strain evidence="3">cv. MN47</strain>
    </source>
</reference>
<evidence type="ECO:0000256" key="1">
    <source>
        <dbReference type="SAM" id="MobiDB-lite"/>
    </source>
</evidence>
<feature type="region of interest" description="Disordered" evidence="1">
    <location>
        <begin position="168"/>
        <end position="215"/>
    </location>
</feature>
<sequence length="314" mass="35528">MDHHSAMTIAVPFSDALSPVSLEVNTDVKDILDASLSQKLSADSVTLHYLNGFRDPSERNLSCAASVLLKNQKIQVGMPTLEDQNIFNTYPWDQTNMFKLTRPLPKRCDWLFFHKSPLVWRRISKNVFWKGNAKRSFSMVGGEVITTQSINLRFEGVDSETLKSKEKLKVTDKKKEDGDGNEKPNQDNAGNTKQKQGKPKKRKSIDDESSPASAIPEMPSLALGLVLKHQKGISNENKALVSGSTFDSHHEFDAEYDDSKLTSSVSLSKLIEGRESYFKGTRCKKHDVNTDTKPEYTKPEVCESFSYRYKWNHF</sequence>
<dbReference type="Gramene" id="fgenesh1_pg.C_scaffold_1003484">
    <property type="protein sequence ID" value="fgenesh1_pg.C_scaffold_1003484"/>
    <property type="gene ID" value="fgenesh1_pg.C_scaffold_1003484"/>
</dbReference>
<dbReference type="Proteomes" id="UP000008694">
    <property type="component" value="Unassembled WGS sequence"/>
</dbReference>
<name>D7KBZ6_ARALL</name>
<evidence type="ECO:0000313" key="3">
    <source>
        <dbReference type="Proteomes" id="UP000008694"/>
    </source>
</evidence>
<protein>
    <submittedName>
        <fullName evidence="2">Predicted protein</fullName>
    </submittedName>
</protein>
<feature type="compositionally biased region" description="Basic and acidic residues" evidence="1">
    <location>
        <begin position="168"/>
        <end position="185"/>
    </location>
</feature>
<dbReference type="EMBL" id="GL348713">
    <property type="protein sequence ID" value="EFH67660.1"/>
    <property type="molecule type" value="Genomic_DNA"/>
</dbReference>
<accession>D7KBZ6</accession>
<dbReference type="HOGENOM" id="CLU_886665_0_0_1"/>